<reference evidence="8 9" key="1">
    <citation type="submission" date="2017-02" db="EMBL/GenBank/DDBJ databases">
        <title>Comparative genomic analysis of Brazilian Leptospira kirschneri strains of different serogroups.</title>
        <authorList>
            <person name="Moreno L.Z."/>
            <person name="Miraglia F."/>
            <person name="Kremer F.S."/>
            <person name="Eslabao M.R."/>
            <person name="Lilenbaum W."/>
            <person name="Dellagostin O.A."/>
            <person name="Moreno A.M."/>
        </authorList>
    </citation>
    <scope>NUCLEOTIDE SEQUENCE [LARGE SCALE GENOMIC DNA]</scope>
    <source>
        <strain evidence="8 9">M110/06</strain>
    </source>
</reference>
<comment type="function">
    <text evidence="7">F(1)F(0) ATP synthase produces ATP from ADP in the presence of a proton or sodium gradient. F-type ATPases consist of two structural domains, F(1) containing the extramembraneous catalytic core and F(0) containing the membrane proton channel, linked together by a central stalk and a peripheral stalk. During catalysis, ATP synthesis in the catalytic domain of F(1) is coupled via a rotary mechanism of the central stalk subunits to proton translocation.</text>
</comment>
<dbReference type="Proteomes" id="UP000191008">
    <property type="component" value="Unassembled WGS sequence"/>
</dbReference>
<comment type="function">
    <text evidence="7">This protein is part of the stalk that links CF(0) to CF(1). It either transmits conformational changes from CF(0) to CF(1) or is implicated in proton conduction.</text>
</comment>
<sequence length="187" mass="20736">MNDSGVSKTYASALLGAAANAPEEVEQELGDLAQLLFKDEKVKNFFLSPTVSNEEKEKVLIKNLRGKISDITLNFLGVLLNRGRIIHLPEIQKQFTVELDKKKGRVRAQVKSYPSLEPAQAAKLGSILSEKFKSEFILEVSEDKSLLGGFVVQFNDLKIEKSIASQLGEIKKSMLEKKLPVGAIYEN</sequence>
<dbReference type="Gene3D" id="1.10.520.20">
    <property type="entry name" value="N-terminal domain of the delta subunit of the F1F0-ATP synthase"/>
    <property type="match status" value="1"/>
</dbReference>
<keyword evidence="7" id="KW-0139">CF(1)</keyword>
<dbReference type="NCBIfam" id="NF009969">
    <property type="entry name" value="PRK13434.1"/>
    <property type="match status" value="1"/>
</dbReference>
<keyword evidence="6 7" id="KW-0066">ATP synthesis</keyword>
<comment type="similarity">
    <text evidence="7">Belongs to the ATPase delta chain family.</text>
</comment>
<evidence type="ECO:0000256" key="1">
    <source>
        <dbReference type="ARBA" id="ARBA00004370"/>
    </source>
</evidence>
<dbReference type="PRINTS" id="PR00125">
    <property type="entry name" value="ATPASEDELTA"/>
</dbReference>
<dbReference type="InterPro" id="IPR000711">
    <property type="entry name" value="ATPase_OSCP/dsu"/>
</dbReference>
<protein>
    <recommendedName>
        <fullName evidence="7">ATP synthase subunit delta</fullName>
    </recommendedName>
    <alternativeName>
        <fullName evidence="7">ATP synthase F(1) sector subunit delta</fullName>
    </alternativeName>
    <alternativeName>
        <fullName evidence="7">F-type ATPase subunit delta</fullName>
        <shortName evidence="7">F-ATPase subunit delta</shortName>
    </alternativeName>
</protein>
<dbReference type="PANTHER" id="PTHR11910">
    <property type="entry name" value="ATP SYNTHASE DELTA CHAIN"/>
    <property type="match status" value="1"/>
</dbReference>
<dbReference type="EMBL" id="MVIT01000033">
    <property type="protein sequence ID" value="OOV47175.1"/>
    <property type="molecule type" value="Genomic_DNA"/>
</dbReference>
<evidence type="ECO:0000313" key="9">
    <source>
        <dbReference type="Proteomes" id="UP000191008"/>
    </source>
</evidence>
<dbReference type="GO" id="GO:0005886">
    <property type="term" value="C:plasma membrane"/>
    <property type="evidence" value="ECO:0007669"/>
    <property type="project" value="UniProtKB-SubCell"/>
</dbReference>
<comment type="caution">
    <text evidence="8">The sequence shown here is derived from an EMBL/GenBank/DDBJ whole genome shotgun (WGS) entry which is preliminary data.</text>
</comment>
<dbReference type="GO" id="GO:0045259">
    <property type="term" value="C:proton-transporting ATP synthase complex"/>
    <property type="evidence" value="ECO:0007669"/>
    <property type="project" value="UniProtKB-KW"/>
</dbReference>
<evidence type="ECO:0000256" key="7">
    <source>
        <dbReference type="HAMAP-Rule" id="MF_01416"/>
    </source>
</evidence>
<gene>
    <name evidence="7" type="primary">atpH</name>
    <name evidence="8" type="ORF">B1J93_01830</name>
</gene>
<dbReference type="HAMAP" id="MF_01416">
    <property type="entry name" value="ATP_synth_delta_bact"/>
    <property type="match status" value="1"/>
</dbReference>
<evidence type="ECO:0000256" key="6">
    <source>
        <dbReference type="ARBA" id="ARBA00023310"/>
    </source>
</evidence>
<dbReference type="SUPFAM" id="SSF47928">
    <property type="entry name" value="N-terminal domain of the delta subunit of the F1F0-ATP synthase"/>
    <property type="match status" value="1"/>
</dbReference>
<dbReference type="AlphaFoldDB" id="A0A1T1E286"/>
<evidence type="ECO:0000256" key="4">
    <source>
        <dbReference type="ARBA" id="ARBA00023065"/>
    </source>
</evidence>
<evidence type="ECO:0000256" key="2">
    <source>
        <dbReference type="ARBA" id="ARBA00022448"/>
    </source>
</evidence>
<keyword evidence="5 7" id="KW-0472">Membrane</keyword>
<dbReference type="InterPro" id="IPR026015">
    <property type="entry name" value="ATP_synth_OSCP/delta_N_sf"/>
</dbReference>
<keyword evidence="2 7" id="KW-0813">Transport</keyword>
<dbReference type="GO" id="GO:0046933">
    <property type="term" value="F:proton-transporting ATP synthase activity, rotational mechanism"/>
    <property type="evidence" value="ECO:0007669"/>
    <property type="project" value="UniProtKB-UniRule"/>
</dbReference>
<keyword evidence="3 7" id="KW-0375">Hydrogen ion transport</keyword>
<dbReference type="RefSeq" id="WP_082292634.1">
    <property type="nucleotide sequence ID" value="NZ_MVIT01000033.1"/>
</dbReference>
<evidence type="ECO:0000313" key="8">
    <source>
        <dbReference type="EMBL" id="OOV47175.1"/>
    </source>
</evidence>
<evidence type="ECO:0000256" key="5">
    <source>
        <dbReference type="ARBA" id="ARBA00023136"/>
    </source>
</evidence>
<evidence type="ECO:0000256" key="3">
    <source>
        <dbReference type="ARBA" id="ARBA00022781"/>
    </source>
</evidence>
<dbReference type="NCBIfam" id="TIGR01145">
    <property type="entry name" value="ATP_synt_delta"/>
    <property type="match status" value="1"/>
</dbReference>
<keyword evidence="7" id="KW-1003">Cell membrane</keyword>
<organism evidence="8 9">
    <name type="scientific">Leptospira kirschneri serovar Pomona</name>
    <dbReference type="NCBI Taxonomy" id="561005"/>
    <lineage>
        <taxon>Bacteria</taxon>
        <taxon>Pseudomonadati</taxon>
        <taxon>Spirochaetota</taxon>
        <taxon>Spirochaetia</taxon>
        <taxon>Leptospirales</taxon>
        <taxon>Leptospiraceae</taxon>
        <taxon>Leptospira</taxon>
    </lineage>
</organism>
<dbReference type="Pfam" id="PF00213">
    <property type="entry name" value="OSCP"/>
    <property type="match status" value="1"/>
</dbReference>
<name>A0A1T1E286_9LEPT</name>
<accession>A0A1T1E286</accession>
<keyword evidence="4 7" id="KW-0406">Ion transport</keyword>
<comment type="subcellular location">
    <subcellularLocation>
        <location evidence="7">Cell membrane</location>
        <topology evidence="7">Peripheral membrane protein</topology>
    </subcellularLocation>
    <subcellularLocation>
        <location evidence="1">Membrane</location>
    </subcellularLocation>
</comment>
<proteinExistence type="inferred from homology"/>